<evidence type="ECO:0000259" key="1">
    <source>
        <dbReference type="PROSITE" id="PS50931"/>
    </source>
</evidence>
<organism evidence="2">
    <name type="scientific">Serratia fonticola</name>
    <dbReference type="NCBI Taxonomy" id="47917"/>
    <lineage>
        <taxon>Bacteria</taxon>
        <taxon>Pseudomonadati</taxon>
        <taxon>Pseudomonadota</taxon>
        <taxon>Gammaproteobacteria</taxon>
        <taxon>Enterobacterales</taxon>
        <taxon>Yersiniaceae</taxon>
        <taxon>Serratia</taxon>
    </lineage>
</organism>
<dbReference type="EMBL" id="CABEEZ010000097">
    <property type="protein sequence ID" value="VTR40396.1"/>
    <property type="molecule type" value="Genomic_DNA"/>
</dbReference>
<name>A0A4U9V1S9_SERFO</name>
<sequence>MDRITAAEVFVTIVERGSMIAAADTLAMSRAMVTRYLAQMEQMGRRTIAASYYAQAQPDRCRENAPWSAAAKCWR</sequence>
<dbReference type="Pfam" id="PF00126">
    <property type="entry name" value="HTH_1"/>
    <property type="match status" value="1"/>
</dbReference>
<evidence type="ECO:0000313" key="2">
    <source>
        <dbReference type="EMBL" id="VTR40396.1"/>
    </source>
</evidence>
<reference evidence="2" key="1">
    <citation type="submission" date="2019-05" db="EMBL/GenBank/DDBJ databases">
        <authorList>
            <consortium name="Pathogen Informatics"/>
        </authorList>
    </citation>
    <scope>NUCLEOTIDE SEQUENCE [LARGE SCALE GENOMIC DNA]</scope>
    <source>
        <strain evidence="2">NCTC12965</strain>
    </source>
</reference>
<dbReference type="Gene3D" id="1.10.10.10">
    <property type="entry name" value="Winged helix-like DNA-binding domain superfamily/Winged helix DNA-binding domain"/>
    <property type="match status" value="1"/>
</dbReference>
<dbReference type="InterPro" id="IPR000847">
    <property type="entry name" value="LysR_HTH_N"/>
</dbReference>
<proteinExistence type="predicted"/>
<dbReference type="InterPro" id="IPR036390">
    <property type="entry name" value="WH_DNA-bd_sf"/>
</dbReference>
<dbReference type="PROSITE" id="PS50931">
    <property type="entry name" value="HTH_LYSR"/>
    <property type="match status" value="1"/>
</dbReference>
<dbReference type="SUPFAM" id="SSF46785">
    <property type="entry name" value="Winged helix' DNA-binding domain"/>
    <property type="match status" value="1"/>
</dbReference>
<dbReference type="GO" id="GO:0003700">
    <property type="term" value="F:DNA-binding transcription factor activity"/>
    <property type="evidence" value="ECO:0007669"/>
    <property type="project" value="InterPro"/>
</dbReference>
<feature type="domain" description="HTH lysR-type" evidence="1">
    <location>
        <begin position="1"/>
        <end position="42"/>
    </location>
</feature>
<accession>A0A4U9V1S9</accession>
<dbReference type="AlphaFoldDB" id="A0A4U9V1S9"/>
<dbReference type="InterPro" id="IPR036388">
    <property type="entry name" value="WH-like_DNA-bd_sf"/>
</dbReference>
<protein>
    <submittedName>
        <fullName evidence="2">Bacterial regulatory helix-turn-helix protein, lysR family</fullName>
    </submittedName>
</protein>
<gene>
    <name evidence="2" type="ORF">NCTC12965_04493</name>
</gene>